<dbReference type="PANTHER" id="PTHR14218">
    <property type="entry name" value="PROTEASE S8 TRIPEPTIDYL PEPTIDASE I CLN2"/>
    <property type="match status" value="1"/>
</dbReference>
<keyword evidence="9" id="KW-0732">Signal</keyword>
<feature type="region of interest" description="Disordered" evidence="8">
    <location>
        <begin position="403"/>
        <end position="422"/>
    </location>
</feature>
<keyword evidence="7" id="KW-0865">Zymogen</keyword>
<name>A0A967B2T4_9MICO</name>
<keyword evidence="6" id="KW-0106">Calcium</keyword>
<dbReference type="AlphaFoldDB" id="A0A967B2T4"/>
<dbReference type="SUPFAM" id="SSF52743">
    <property type="entry name" value="Subtilisin-like"/>
    <property type="match status" value="1"/>
</dbReference>
<feature type="signal peptide" evidence="9">
    <location>
        <begin position="1"/>
        <end position="26"/>
    </location>
</feature>
<comment type="caution">
    <text evidence="11">The sequence shown here is derived from an EMBL/GenBank/DDBJ whole genome shotgun (WGS) entry which is preliminary data.</text>
</comment>
<dbReference type="CDD" id="cd11377">
    <property type="entry name" value="Pro-peptidase_S53"/>
    <property type="match status" value="1"/>
</dbReference>
<dbReference type="InterPro" id="IPR050819">
    <property type="entry name" value="Tripeptidyl-peptidase_I"/>
</dbReference>
<evidence type="ECO:0000313" key="11">
    <source>
        <dbReference type="EMBL" id="NHN57263.1"/>
    </source>
</evidence>
<dbReference type="CDD" id="cd04056">
    <property type="entry name" value="Peptidases_S53"/>
    <property type="match status" value="1"/>
</dbReference>
<dbReference type="GO" id="GO:0008240">
    <property type="term" value="F:tripeptidyl-peptidase activity"/>
    <property type="evidence" value="ECO:0007669"/>
    <property type="project" value="TreeGrafter"/>
</dbReference>
<comment type="cofactor">
    <cofactor evidence="1">
        <name>Ca(2+)</name>
        <dbReference type="ChEBI" id="CHEBI:29108"/>
    </cofactor>
</comment>
<evidence type="ECO:0000256" key="9">
    <source>
        <dbReference type="SAM" id="SignalP"/>
    </source>
</evidence>
<accession>A0A967B2T4</accession>
<dbReference type="InterPro" id="IPR030400">
    <property type="entry name" value="Sedolisin_dom"/>
</dbReference>
<dbReference type="Gene3D" id="3.40.50.200">
    <property type="entry name" value="Peptidase S8/S53 domain"/>
    <property type="match status" value="1"/>
</dbReference>
<evidence type="ECO:0000256" key="7">
    <source>
        <dbReference type="ARBA" id="ARBA00023145"/>
    </source>
</evidence>
<proteinExistence type="predicted"/>
<protein>
    <submittedName>
        <fullName evidence="11">S8/S53 family peptidase</fullName>
    </submittedName>
</protein>
<organism evidence="11 12">
    <name type="scientific">Metallococcus carri</name>
    <dbReference type="NCBI Taxonomy" id="1656884"/>
    <lineage>
        <taxon>Bacteria</taxon>
        <taxon>Bacillati</taxon>
        <taxon>Actinomycetota</taxon>
        <taxon>Actinomycetes</taxon>
        <taxon>Micrococcales</taxon>
        <taxon>Dermacoccaceae</taxon>
        <taxon>Metallococcus</taxon>
    </lineage>
</organism>
<dbReference type="Proteomes" id="UP000744769">
    <property type="component" value="Unassembled WGS sequence"/>
</dbReference>
<keyword evidence="2" id="KW-0645">Protease</keyword>
<dbReference type="Pfam" id="PF09286">
    <property type="entry name" value="Pro-kuma_activ"/>
    <property type="match status" value="1"/>
</dbReference>
<keyword evidence="4" id="KW-0378">Hydrolase</keyword>
<dbReference type="SMART" id="SM00944">
    <property type="entry name" value="Pro-kuma_activ"/>
    <property type="match status" value="1"/>
</dbReference>
<dbReference type="RefSeq" id="WP_166198363.1">
    <property type="nucleotide sequence ID" value="NZ_JAAOIV010000013.1"/>
</dbReference>
<keyword evidence="5" id="KW-0720">Serine protease</keyword>
<dbReference type="PANTHER" id="PTHR14218:SF15">
    <property type="entry name" value="TRIPEPTIDYL-PEPTIDASE 1"/>
    <property type="match status" value="1"/>
</dbReference>
<dbReference type="EMBL" id="JAAOIV010000013">
    <property type="protein sequence ID" value="NHN57263.1"/>
    <property type="molecule type" value="Genomic_DNA"/>
</dbReference>
<sequence>MKRRKVAVLAAATTALSVIPGAAAMAAGDGSTVLSNSGVVTNTPGARVLGAAPATDAMSVTLQLPMRNVARANQLVAKGTVLTPAQYRAQFGASEAQLRKVSQWAAKQGLRVTSVSADSGQVSVAGSVATVNKAFKVSMKRATLNGVRGLAVDRSPSVPSSLGLSGVAGLNTLHRMTTKNATPKLAKGLSKTASGGMKSGARGINTPNANGATDGSAACAPYWGDHLLVGGAGKKYAQQSNFLCGYQPKDLGRMYGVTSAQSKSPTIGILLWGNDPNMLSLTNSYMQSKGFPILPASNYSTVVAAPNAQMQDCGPNDVIVEQALDVQSSHAMAPNAKIQYYGAASCYDDALTASLQKMVSAHQVTTISMSFGTSSDVGMTAADKDLWDRPMRQAALTGISVFASSGDDQDNSRIQGGDGRPHVGYPASSSFVTAVGATSVGMTSTGAQPVVAAWENSYYTQPSPTSGPFVNVTASVGYDGGGGGASAVSAQPTWQKGKVTGSTTMRMVPDVSAVGNPYTAYTIRARFYDPATNTFTTSDEAIGGTSLSSPVLAAEVALAKAYNGSSIGLAAQKIYSLMGTSAIKDVNAPRVAGATLRSQSGTIYTIGFDDKPLSLQSAPGWDNATGVGTPNGWAFVTAFK</sequence>
<evidence type="ECO:0000256" key="3">
    <source>
        <dbReference type="ARBA" id="ARBA00022723"/>
    </source>
</evidence>
<keyword evidence="12" id="KW-1185">Reference proteome</keyword>
<dbReference type="InterPro" id="IPR036852">
    <property type="entry name" value="Peptidase_S8/S53_dom_sf"/>
</dbReference>
<gene>
    <name evidence="11" type="ORF">G9U51_15935</name>
</gene>
<dbReference type="GO" id="GO:0046872">
    <property type="term" value="F:metal ion binding"/>
    <property type="evidence" value="ECO:0007669"/>
    <property type="project" value="UniProtKB-KW"/>
</dbReference>
<evidence type="ECO:0000256" key="1">
    <source>
        <dbReference type="ARBA" id="ARBA00001913"/>
    </source>
</evidence>
<dbReference type="SUPFAM" id="SSF54897">
    <property type="entry name" value="Protease propeptides/inhibitors"/>
    <property type="match status" value="1"/>
</dbReference>
<evidence type="ECO:0000313" key="12">
    <source>
        <dbReference type="Proteomes" id="UP000744769"/>
    </source>
</evidence>
<dbReference type="GO" id="GO:0006508">
    <property type="term" value="P:proteolysis"/>
    <property type="evidence" value="ECO:0007669"/>
    <property type="project" value="UniProtKB-KW"/>
</dbReference>
<dbReference type="GO" id="GO:0004252">
    <property type="term" value="F:serine-type endopeptidase activity"/>
    <property type="evidence" value="ECO:0007669"/>
    <property type="project" value="InterPro"/>
</dbReference>
<evidence type="ECO:0000259" key="10">
    <source>
        <dbReference type="PROSITE" id="PS51695"/>
    </source>
</evidence>
<evidence type="ECO:0000256" key="4">
    <source>
        <dbReference type="ARBA" id="ARBA00022801"/>
    </source>
</evidence>
<dbReference type="InterPro" id="IPR015366">
    <property type="entry name" value="S53_propep"/>
</dbReference>
<evidence type="ECO:0000256" key="5">
    <source>
        <dbReference type="ARBA" id="ARBA00022825"/>
    </source>
</evidence>
<evidence type="ECO:0000256" key="2">
    <source>
        <dbReference type="ARBA" id="ARBA00022670"/>
    </source>
</evidence>
<evidence type="ECO:0000256" key="8">
    <source>
        <dbReference type="SAM" id="MobiDB-lite"/>
    </source>
</evidence>
<feature type="domain" description="Peptidase S53" evidence="10">
    <location>
        <begin position="245"/>
        <end position="640"/>
    </location>
</feature>
<reference evidence="11" key="1">
    <citation type="submission" date="2020-03" db="EMBL/GenBank/DDBJ databases">
        <title>Draft sequencing of Calidifontibacter sp. DB0510.</title>
        <authorList>
            <person name="Kim D.-U."/>
        </authorList>
    </citation>
    <scope>NUCLEOTIDE SEQUENCE</scope>
    <source>
        <strain evidence="11">DB0510</strain>
    </source>
</reference>
<evidence type="ECO:0000256" key="6">
    <source>
        <dbReference type="ARBA" id="ARBA00022837"/>
    </source>
</evidence>
<dbReference type="PROSITE" id="PS51695">
    <property type="entry name" value="SEDOLISIN"/>
    <property type="match status" value="1"/>
</dbReference>
<feature type="chain" id="PRO_5037561660" evidence="9">
    <location>
        <begin position="27"/>
        <end position="640"/>
    </location>
</feature>
<keyword evidence="3" id="KW-0479">Metal-binding</keyword>